<evidence type="ECO:0000313" key="2">
    <source>
        <dbReference type="EMBL" id="HJF45792.1"/>
    </source>
</evidence>
<gene>
    <name evidence="2" type="ORF">K8U72_08455</name>
</gene>
<sequence length="1194" mass="131564">LTRPLRAAGSLARRALRPAPVTPTPPPRLPEPRPTRVLVFAFLAGNLGDDLFVRMLCDRYPEVRFLLCAGGDYEGRFSDVPNLTIRPKAEFGSLAGSCDAVVHIGGCCFIQHEKDFSRLYDNDRGLLEASRHLVFLGSNFGPYTDDAYLESYRELFRGYDGVSFSDRYSAGLFEGYPNVAYAPDILFGYPSRPAQKRRHAVISVIELAGRDGRLAISQHAEAYRAFMLGVVRSLVARGYEVTLASFCEEQGDEHEIEALLDEMKVDGQERVTTALYRHHPDEVVRALEDAECVIATHFHAMVLGFAHGCKVLPVVYDQKTRKVLNDLSYPLSLGLEELADANADAWVGRLIAEKPLDAHELANASAGHFRFLDHVLADVSAARERGEGTDDPFAPCQVLFVNGCDLPTLRRYRVEHQREQLELRGVSTDEVHAVDVDPRDAERADVFVVYRCPVTPEVKRFIERAHEFGKRVYFDVDDLVTDTRYTNELPLVQEMSEKDRAVFDDGIARNGRTLALCDGAIVTTERLAEELGRVVPKVLVNRNVASRAMVALSERALRGLSRDPKTVVLGYFSGSMTHNADFELLLPALASVLGQRPQARLKVVGELELPPELEAFSDRVIHAEKVAWEELPSLIASADVNLAPLEPTVFNEAKSENKWTEAALLAVPTVASDFGAFARVIEDGVTGLLCSTTGDWESALLRLIDDESFRRELGERARKRCLAAHVTERTGFGLERFLLGAPADIEHLVPTDEAARARLVREHLATRGLEWARASFDPEPWRGVSLEERVEGARAAAEAGCRVLLLVYELGCGDSATFRYFGYNVAQRLTSSERWHATYAFVEELAQARELVEAAAAVVLVRCRVRPELVSLARGVKARGTRVAYLIDDNALGVEAAQRIVGLMATDPTSEFENAFWSGVCERFRLASELADALVVPNGYFADLLRRRTEKPVFVLHSSVNDEQVEIADAIVSGRRPATDGRFVVGYFSGTSSHQEDFALVEDGVVSFLERHENATLLLGGAFLLDDRLQGLLSRGRVTLMPRVGYVTLQYLQASVDVVLAPLVSDEFTNCKSALKIFEAGIVGTPAVASPTFSYAEAIDQEVTGFICESPVEWDAALEALYANSGARRKMGEAARAFALAHYYGDAVRAEAEAVAEGLLGVPALPVPDEVEQAVEKSGVTSWDDPFQSNPAFA</sequence>
<dbReference type="SUPFAM" id="SSF53756">
    <property type="entry name" value="UDP-Glycosyltransferase/glycogen phosphorylase"/>
    <property type="match status" value="2"/>
</dbReference>
<feature type="domain" description="Polysaccharide pyruvyl transferase" evidence="1">
    <location>
        <begin position="46"/>
        <end position="317"/>
    </location>
</feature>
<dbReference type="GO" id="GO:0016757">
    <property type="term" value="F:glycosyltransferase activity"/>
    <property type="evidence" value="ECO:0007669"/>
    <property type="project" value="UniProtKB-KW"/>
</dbReference>
<dbReference type="InterPro" id="IPR007345">
    <property type="entry name" value="Polysacch_pyruvyl_Trfase"/>
</dbReference>
<dbReference type="Pfam" id="PF04230">
    <property type="entry name" value="PS_pyruv_trans"/>
    <property type="match status" value="1"/>
</dbReference>
<keyword evidence="2" id="KW-0328">Glycosyltransferase</keyword>
<comment type="caution">
    <text evidence="2">The sequence shown here is derived from an EMBL/GenBank/DDBJ whole genome shotgun (WGS) entry which is preliminary data.</text>
</comment>
<evidence type="ECO:0000313" key="3">
    <source>
        <dbReference type="Proteomes" id="UP000697330"/>
    </source>
</evidence>
<proteinExistence type="predicted"/>
<name>A0A921GGA4_9ACTN</name>
<dbReference type="PANTHER" id="PTHR12526">
    <property type="entry name" value="GLYCOSYLTRANSFERASE"/>
    <property type="match status" value="1"/>
</dbReference>
<dbReference type="PANTHER" id="PTHR12526:SF636">
    <property type="entry name" value="BLL3647 PROTEIN"/>
    <property type="match status" value="1"/>
</dbReference>
<protein>
    <submittedName>
        <fullName evidence="2">Glycosyltransferase</fullName>
        <ecNumber evidence="2">2.4.-.-</ecNumber>
    </submittedName>
</protein>
<reference evidence="2" key="2">
    <citation type="submission" date="2021-09" db="EMBL/GenBank/DDBJ databases">
        <authorList>
            <person name="Gilroy R."/>
        </authorList>
    </citation>
    <scope>NUCLEOTIDE SEQUENCE</scope>
    <source>
        <strain evidence="2">CHK124-7917</strain>
    </source>
</reference>
<dbReference type="Gene3D" id="3.40.50.2000">
    <property type="entry name" value="Glycogen Phosphorylase B"/>
    <property type="match status" value="2"/>
</dbReference>
<organism evidence="2 3">
    <name type="scientific">Thermophilibacter provencensis</name>
    <dbReference type="NCBI Taxonomy" id="1852386"/>
    <lineage>
        <taxon>Bacteria</taxon>
        <taxon>Bacillati</taxon>
        <taxon>Actinomycetota</taxon>
        <taxon>Coriobacteriia</taxon>
        <taxon>Coriobacteriales</taxon>
        <taxon>Atopobiaceae</taxon>
        <taxon>Thermophilibacter</taxon>
    </lineage>
</organism>
<dbReference type="Pfam" id="PF13692">
    <property type="entry name" value="Glyco_trans_1_4"/>
    <property type="match status" value="2"/>
</dbReference>
<reference evidence="2" key="1">
    <citation type="journal article" date="2021" name="PeerJ">
        <title>Extensive microbial diversity within the chicken gut microbiome revealed by metagenomics and culture.</title>
        <authorList>
            <person name="Gilroy R."/>
            <person name="Ravi A."/>
            <person name="Getino M."/>
            <person name="Pursley I."/>
            <person name="Horton D.L."/>
            <person name="Alikhan N.F."/>
            <person name="Baker D."/>
            <person name="Gharbi K."/>
            <person name="Hall N."/>
            <person name="Watson M."/>
            <person name="Adriaenssens E.M."/>
            <person name="Foster-Nyarko E."/>
            <person name="Jarju S."/>
            <person name="Secka A."/>
            <person name="Antonio M."/>
            <person name="Oren A."/>
            <person name="Chaudhuri R.R."/>
            <person name="La Ragione R."/>
            <person name="Hildebrand F."/>
            <person name="Pallen M.J."/>
        </authorList>
    </citation>
    <scope>NUCLEOTIDE SEQUENCE</scope>
    <source>
        <strain evidence="2">CHK124-7917</strain>
    </source>
</reference>
<dbReference type="AlphaFoldDB" id="A0A921GGA4"/>
<dbReference type="Proteomes" id="UP000697330">
    <property type="component" value="Unassembled WGS sequence"/>
</dbReference>
<dbReference type="EMBL" id="DYWQ01000127">
    <property type="protein sequence ID" value="HJF45792.1"/>
    <property type="molecule type" value="Genomic_DNA"/>
</dbReference>
<dbReference type="EC" id="2.4.-.-" evidence="2"/>
<keyword evidence="2" id="KW-0808">Transferase</keyword>
<dbReference type="RefSeq" id="WP_274959477.1">
    <property type="nucleotide sequence ID" value="NZ_DYWQ01000127.1"/>
</dbReference>
<accession>A0A921GGA4</accession>
<feature type="non-terminal residue" evidence="2">
    <location>
        <position position="1"/>
    </location>
</feature>
<evidence type="ECO:0000259" key="1">
    <source>
        <dbReference type="Pfam" id="PF04230"/>
    </source>
</evidence>